<feature type="compositionally biased region" description="Basic residues" evidence="1">
    <location>
        <begin position="325"/>
        <end position="336"/>
    </location>
</feature>
<dbReference type="EMBL" id="CANHGI010000005">
    <property type="protein sequence ID" value="CAI5452309.1"/>
    <property type="molecule type" value="Genomic_DNA"/>
</dbReference>
<evidence type="ECO:0000256" key="1">
    <source>
        <dbReference type="SAM" id="MobiDB-lite"/>
    </source>
</evidence>
<dbReference type="AlphaFoldDB" id="A0A9P1IY22"/>
<dbReference type="Gene3D" id="2.30.29.30">
    <property type="entry name" value="Pleckstrin-homology domain (PH domain)/Phosphotyrosine-binding domain (PTB)"/>
    <property type="match status" value="1"/>
</dbReference>
<feature type="compositionally biased region" description="Polar residues" evidence="1">
    <location>
        <begin position="360"/>
        <end position="373"/>
    </location>
</feature>
<feature type="region of interest" description="Disordered" evidence="1">
    <location>
        <begin position="193"/>
        <end position="377"/>
    </location>
</feature>
<dbReference type="PANTHER" id="PTHR45960:SF2">
    <property type="entry name" value="PROTEIN DAUGHTER OF SEVENLESS"/>
    <property type="match status" value="1"/>
</dbReference>
<protein>
    <recommendedName>
        <fullName evidence="2">PH domain-containing protein</fullName>
    </recommendedName>
</protein>
<dbReference type="GO" id="GO:0005737">
    <property type="term" value="C:cytoplasm"/>
    <property type="evidence" value="ECO:0007669"/>
    <property type="project" value="TreeGrafter"/>
</dbReference>
<dbReference type="InterPro" id="IPR001849">
    <property type="entry name" value="PH_domain"/>
</dbReference>
<sequence>MEVVLEGNLRRLKKYTLFRTKWVEHYFVMYCRDSSRNLYSIDEYKNQRKKQLKKSFKLEFVNRVESNLCLADHTISCSSGSPALNWIFSIGFRFQGVQKDLYLVAANDEEMNKWIREVCQVCKLQRQFEDPYENFNNFHPTEDIELATTSISGRSISSQTLETNSDILLQNYNDGGSQVTVPNENRMQMFNFGKNPKRKNQMTNEKRSVVSNRSLPRDQTYSNLSDKMETCSDTSSLCSSRKNATTSTLTTEDDSRSVASNTVPIPPPRIRHYQNQKKATSVVQKLNQIPASTSMGPISQDDNDSSGETLKNVDEQVQTEENPNPHRRNNSGRRRAPPPVDRSNKPKNLRQEDDRRYRNISKNVENHYSYSRTTKTESKRRNFDYFEPSTENLEFSNTRSPTPSDVEYIVVDVDRTLAFKQMRKHN</sequence>
<comment type="caution">
    <text evidence="3">The sequence shown here is derived from an EMBL/GenBank/DDBJ whole genome shotgun (WGS) entry which is preliminary data.</text>
</comment>
<dbReference type="PANTHER" id="PTHR45960">
    <property type="entry name" value="GRB2-ASSOCIATED-BINDING PROTEIN"/>
    <property type="match status" value="1"/>
</dbReference>
<feature type="compositionally biased region" description="Polar residues" evidence="1">
    <location>
        <begin position="209"/>
        <end position="250"/>
    </location>
</feature>
<accession>A0A9P1IY22</accession>
<dbReference type="Pfam" id="PF00169">
    <property type="entry name" value="PH"/>
    <property type="match status" value="1"/>
</dbReference>
<dbReference type="SUPFAM" id="SSF50729">
    <property type="entry name" value="PH domain-like"/>
    <property type="match status" value="1"/>
</dbReference>
<feature type="domain" description="PH" evidence="2">
    <location>
        <begin position="2"/>
        <end position="123"/>
    </location>
</feature>
<dbReference type="OrthoDB" id="67516at2759"/>
<dbReference type="GO" id="GO:0035591">
    <property type="term" value="F:signaling adaptor activity"/>
    <property type="evidence" value="ECO:0007669"/>
    <property type="project" value="TreeGrafter"/>
</dbReference>
<dbReference type="Proteomes" id="UP001152747">
    <property type="component" value="Unassembled WGS sequence"/>
</dbReference>
<feature type="compositionally biased region" description="Polar residues" evidence="1">
    <location>
        <begin position="276"/>
        <end position="297"/>
    </location>
</feature>
<organism evidence="3 4">
    <name type="scientific">Caenorhabditis angaria</name>
    <dbReference type="NCBI Taxonomy" id="860376"/>
    <lineage>
        <taxon>Eukaryota</taxon>
        <taxon>Metazoa</taxon>
        <taxon>Ecdysozoa</taxon>
        <taxon>Nematoda</taxon>
        <taxon>Chromadorea</taxon>
        <taxon>Rhabditida</taxon>
        <taxon>Rhabditina</taxon>
        <taxon>Rhabditomorpha</taxon>
        <taxon>Rhabditoidea</taxon>
        <taxon>Rhabditidae</taxon>
        <taxon>Peloderinae</taxon>
        <taxon>Caenorhabditis</taxon>
    </lineage>
</organism>
<gene>
    <name evidence="3" type="ORF">CAMP_LOCUS14946</name>
</gene>
<dbReference type="PROSITE" id="PS50003">
    <property type="entry name" value="PH_DOMAIN"/>
    <property type="match status" value="1"/>
</dbReference>
<evidence type="ECO:0000313" key="4">
    <source>
        <dbReference type="Proteomes" id="UP001152747"/>
    </source>
</evidence>
<name>A0A9P1IY22_9PELO</name>
<reference evidence="3" key="1">
    <citation type="submission" date="2022-11" db="EMBL/GenBank/DDBJ databases">
        <authorList>
            <person name="Kikuchi T."/>
        </authorList>
    </citation>
    <scope>NUCLEOTIDE SEQUENCE</scope>
    <source>
        <strain evidence="3">PS1010</strain>
    </source>
</reference>
<evidence type="ECO:0000259" key="2">
    <source>
        <dbReference type="PROSITE" id="PS50003"/>
    </source>
</evidence>
<dbReference type="InterPro" id="IPR011993">
    <property type="entry name" value="PH-like_dom_sf"/>
</dbReference>
<dbReference type="InterPro" id="IPR046355">
    <property type="entry name" value="Gab1-4-like"/>
</dbReference>
<dbReference type="GO" id="GO:0007165">
    <property type="term" value="P:signal transduction"/>
    <property type="evidence" value="ECO:0007669"/>
    <property type="project" value="TreeGrafter"/>
</dbReference>
<evidence type="ECO:0000313" key="3">
    <source>
        <dbReference type="EMBL" id="CAI5452309.1"/>
    </source>
</evidence>
<keyword evidence="4" id="KW-1185">Reference proteome</keyword>
<dbReference type="SMART" id="SM00233">
    <property type="entry name" value="PH"/>
    <property type="match status" value="1"/>
</dbReference>
<proteinExistence type="predicted"/>